<comment type="similarity">
    <text evidence="12">Belongs to the CRISPR-associated Cas9 family.</text>
</comment>
<reference evidence="15 16" key="1">
    <citation type="submission" date="2019-03" db="EMBL/GenBank/DDBJ databases">
        <title>Single cell metagenomics reveals metabolic interactions within the superorganism composed of flagellate Streblomastix strix and complex community of Bacteroidetes bacteria on its surface.</title>
        <authorList>
            <person name="Treitli S.C."/>
            <person name="Kolisko M."/>
            <person name="Husnik F."/>
            <person name="Keeling P."/>
            <person name="Hampl V."/>
        </authorList>
    </citation>
    <scope>NUCLEOTIDE SEQUENCE [LARGE SCALE GENOMIC DNA]</scope>
    <source>
        <strain evidence="15">St1</strain>
    </source>
</reference>
<dbReference type="GO" id="GO:0003723">
    <property type="term" value="F:RNA binding"/>
    <property type="evidence" value="ECO:0007669"/>
    <property type="project" value="UniProtKB-UniRule"/>
</dbReference>
<dbReference type="HAMAP" id="MF_01480">
    <property type="entry name" value="Cas9"/>
    <property type="match status" value="1"/>
</dbReference>
<feature type="binding site" evidence="12">
    <location>
        <position position="755"/>
    </location>
    <ligand>
        <name>Mg(2+)</name>
        <dbReference type="ChEBI" id="CHEBI:18420"/>
        <label>2</label>
    </ligand>
</feature>
<feature type="binding site" evidence="12">
    <location>
        <position position="8"/>
    </location>
    <ligand>
        <name>Mg(2+)</name>
        <dbReference type="ChEBI" id="CHEBI:18420"/>
        <label>1</label>
    </ligand>
</feature>
<dbReference type="Gene3D" id="1.10.30.50">
    <property type="match status" value="1"/>
</dbReference>
<dbReference type="PROSITE" id="PS51749">
    <property type="entry name" value="HNH_CAS9"/>
    <property type="match status" value="1"/>
</dbReference>
<feature type="binding site" evidence="12">
    <location>
        <position position="1070"/>
    </location>
    <ligand>
        <name>Mg(2+)</name>
        <dbReference type="ChEBI" id="CHEBI:18420"/>
        <label>2</label>
    </ligand>
</feature>
<evidence type="ECO:0000256" key="11">
    <source>
        <dbReference type="ARBA" id="ARBA00046380"/>
    </source>
</evidence>
<dbReference type="GO" id="GO:0046872">
    <property type="term" value="F:metal ion binding"/>
    <property type="evidence" value="ECO:0007669"/>
    <property type="project" value="UniProtKB-UniRule"/>
</dbReference>
<keyword evidence="8 12" id="KW-0051">Antiviral defense</keyword>
<sequence>MKNILGLDLGTNSIGWALVSRNEENKIEGLKGLGSRIIPMSQDILGKFDSGNSISQTAERTGFRGTRRLRERHLLRRERLHRVLHLLGFLPEHYEQTIDFEKRLGKFLPDTESKLPWKEIEEKKYEFLFQDSFEEMLSDFAQIQPQLLTENRKVPYDWTIYYLRKKALQQKITKEELAWILLNFNQKRGYYQLRGEEEEENPNKRVEFHALKVVDVTADEPQKGKADIWYNLILENGWVYRRSSKTPLFDWKDKIKEFIVTTDLNDDGSIKTDKEGVERRSFRAPSPDDWTLLKKKTELDINKSDKTVGTYIYDTLLQNPSQKIRGKLVRTIERKFYKEELKQILEKQKEFYNELNNDDLFQSCVTELYPYNEAHRSILQNSDFTGLFLNDIIFYQRPLKSKKSLISNCSYEFRAFKNESGVIEKLPIKCISKSHPLYQEFRLWQFIHNLRIYEREKEVNGKFQTDVDVTTEFLQTIEDRVNLFDWLNDRKEIKQDTLLQSYFKIKKRNKSDDNLPYRWNYVEDKEYPCNETSSQIHSRLSKLNIPVDFFGKETEFALWHILYSVEDKEEIKKALKSFAGKYQLSDEFVDVFAKFPPFKKEYGAYSEKAIKKLLPLMRMGKYWDEHAISDETKKRIQSIQERLADFKETEKKIEDVSDDDIPKQVLKSFVDVENPYSGLNTFQACYAVYGRHSEASDLTRWKTPEDIDNYLAEFKQHSLRNPIVEQVITETLRVVRDVWKKYGDIAEIHIELGREMKNPADKRAQMTARISENENTNLRIKALLMELKNHSDVENVRPYSPSQQEILKIYEEGALNSVAEIPDDILKITKLSQPTQSELIRYKLWLEQKYKSPYTGLVIPLGKLFTSDYEIEHIIPQSRYFDDSLSNKVICESEVNKKKDNQLGYEFVKKHAGEIVDLGFGKKVQIQSIDAYERFVQENYGKNRGKLKKLLLEDIPESFIERQLNDSRYISKIVMGLLSNIVREDKEQEAKLDNVIPCTGGITTILKQDWGLNDVWNRIVTPRFERMNLLTKSNSFGEWVNKNGKKVFQTELPIELQKGFNKKRIDHRHHSLDAVIIACATREHIQYLNNEHAHSKNNDVRYGLRNKLRRIEDREIERIENGNKVRKTIKVACEFHKPWDTFTQDVQNALENTIVSFKQNLRVINKTVNHIQSYKDESSNLQLDRNGKPIKISRKQVKGDNWAIRKPLHKDTVAGHVNLRFKKQVNLSVAIDQWEMLVDKNLKTKIKQLINDGLDKKKIQKFFADKENSWMGKEVSKPEVYYFSDEKEKLVASRVTLDISFNSKKIESITDTGIQKILRQHLEKYNEEKDGKIIEYPELAFAPEAIEEMNKNISALNKGKFHQPILKVRTYEPKGNKFNVGVNGNKKDKFVEAAKGTNLFFAIYADENGNRSYETIPLNIVVERLKQRLNAVPEKNEKGYSLLFYLSPNDLVYVPTEEEIDNPYSVDTKNLTKEQKERIYKIVSFTNSRLYGIPYVVASPIANKLEFTQLNKLEFVENRALKENCCKLKVDRLGNLL</sequence>
<keyword evidence="5 12" id="KW-0378">Hydrolase</keyword>
<dbReference type="GO" id="GO:0004519">
    <property type="term" value="F:endonuclease activity"/>
    <property type="evidence" value="ECO:0007669"/>
    <property type="project" value="UniProtKB-UniRule"/>
</dbReference>
<protein>
    <recommendedName>
        <fullName evidence="12">CRISPR-associated endonuclease Cas9</fullName>
        <ecNumber evidence="12">3.1.-.-</ecNumber>
    </recommendedName>
</protein>
<dbReference type="InterPro" id="IPR033114">
    <property type="entry name" value="HNH_CAS9"/>
</dbReference>
<dbReference type="Gene3D" id="3.30.420.10">
    <property type="entry name" value="Ribonuclease H-like superfamily/Ribonuclease H"/>
    <property type="match status" value="3"/>
</dbReference>
<feature type="domain" description="HNH Cas9-type" evidence="14">
    <location>
        <begin position="793"/>
        <end position="964"/>
    </location>
</feature>
<evidence type="ECO:0000256" key="12">
    <source>
        <dbReference type="HAMAP-Rule" id="MF_01480"/>
    </source>
</evidence>
<evidence type="ECO:0000256" key="2">
    <source>
        <dbReference type="ARBA" id="ARBA00022722"/>
    </source>
</evidence>
<evidence type="ECO:0000256" key="1">
    <source>
        <dbReference type="ARBA" id="ARBA00001946"/>
    </source>
</evidence>
<gene>
    <name evidence="12" type="primary">cas9</name>
    <name evidence="15" type="ORF">EZS26_002394</name>
</gene>
<dbReference type="Proteomes" id="UP000324575">
    <property type="component" value="Unassembled WGS sequence"/>
</dbReference>
<evidence type="ECO:0000256" key="9">
    <source>
        <dbReference type="ARBA" id="ARBA00023125"/>
    </source>
</evidence>
<dbReference type="Pfam" id="PF16593">
    <property type="entry name" value="Cas9-BH"/>
    <property type="match status" value="1"/>
</dbReference>
<keyword evidence="6 12" id="KW-0460">Magnesium</keyword>
<evidence type="ECO:0000256" key="7">
    <source>
        <dbReference type="ARBA" id="ARBA00022884"/>
    </source>
</evidence>
<evidence type="ECO:0000313" key="15">
    <source>
        <dbReference type="EMBL" id="KAA6301407.1"/>
    </source>
</evidence>
<comment type="function">
    <text evidence="12">CRISPR (clustered regularly interspaced short palindromic repeat) is an adaptive immune system that provides protection against mobile genetic elements (viruses, transposable elements and conjugative plasmids). CRISPR clusters contain spacers, sequences complementary to antecedent mobile elements, and target invading nucleic acids. CRISPR clusters are transcribed and processed into CRISPR RNA (crRNA). In type II CRISPR systems correct processing of pre-crRNA requires a trans-encoded small RNA (tracrRNA), endogenous ribonuclease 3 (rnc) and this protein. The tracrRNA serves as a guide for ribonuclease 3-aided processing of pre-crRNA. Subsequently Cas9/crRNA/tracrRNA endonucleolytically cleaves linear or circular dsDNA target complementary to the spacer; Cas9 is inactive in the absence of the 2 guide RNAs (gRNA). Cas9 recognizes the protospacer adjacent motif (PAM) in the CRISPR repeat sequences to help distinguish self versus nonself, as targets within the bacterial CRISPR locus do not have PAMs. PAM recognition is also required for catalytic activity.</text>
</comment>
<proteinExistence type="inferred from homology"/>
<evidence type="ECO:0000256" key="5">
    <source>
        <dbReference type="ARBA" id="ARBA00022801"/>
    </source>
</evidence>
<dbReference type="GO" id="GO:0051607">
    <property type="term" value="P:defense response to virus"/>
    <property type="evidence" value="ECO:0007669"/>
    <property type="project" value="UniProtKB-UniRule"/>
</dbReference>
<feature type="coiled-coil region" evidence="13">
    <location>
        <begin position="629"/>
        <end position="656"/>
    </location>
</feature>
<evidence type="ECO:0000256" key="10">
    <source>
        <dbReference type="ARBA" id="ARBA00023211"/>
    </source>
</evidence>
<evidence type="ECO:0000256" key="4">
    <source>
        <dbReference type="ARBA" id="ARBA00022759"/>
    </source>
</evidence>
<keyword evidence="9 12" id="KW-0238">DNA-binding</keyword>
<dbReference type="EC" id="3.1.-.-" evidence="12"/>
<feature type="binding site" evidence="12">
    <location>
        <position position="755"/>
    </location>
    <ligand>
        <name>Mg(2+)</name>
        <dbReference type="ChEBI" id="CHEBI:18420"/>
        <label>1</label>
    </ligand>
</feature>
<dbReference type="NCBIfam" id="TIGR01865">
    <property type="entry name" value="cas_Csn1"/>
    <property type="match status" value="2"/>
</dbReference>
<name>A0A5M8NZ26_9BACT</name>
<dbReference type="InterPro" id="IPR003615">
    <property type="entry name" value="HNH_nuc"/>
</dbReference>
<comment type="subunit">
    <text evidence="11 12">Monomer. Binds crRNA and tracrRNA.</text>
</comment>
<accession>A0A5M8NZ26</accession>
<evidence type="ECO:0000256" key="8">
    <source>
        <dbReference type="ARBA" id="ARBA00023118"/>
    </source>
</evidence>
<dbReference type="GO" id="GO:0003677">
    <property type="term" value="F:DNA binding"/>
    <property type="evidence" value="ECO:0007669"/>
    <property type="project" value="UniProtKB-UniRule"/>
</dbReference>
<keyword evidence="13" id="KW-0175">Coiled coil</keyword>
<feature type="binding site" evidence="12">
    <location>
        <position position="751"/>
    </location>
    <ligand>
        <name>Mg(2+)</name>
        <dbReference type="ChEBI" id="CHEBI:18420"/>
        <label>1</label>
    </ligand>
</feature>
<organism evidence="15 16">
    <name type="scientific">Candidatus Ordinivivax streblomastigis</name>
    <dbReference type="NCBI Taxonomy" id="2540710"/>
    <lineage>
        <taxon>Bacteria</taxon>
        <taxon>Pseudomonadati</taxon>
        <taxon>Bacteroidota</taxon>
        <taxon>Bacteroidia</taxon>
        <taxon>Bacteroidales</taxon>
        <taxon>Candidatus Ordinivivax</taxon>
    </lineage>
</organism>
<keyword evidence="10" id="KW-0464">Manganese</keyword>
<dbReference type="InterPro" id="IPR028629">
    <property type="entry name" value="Cas9"/>
</dbReference>
<feature type="binding site" evidence="12">
    <location>
        <position position="8"/>
    </location>
    <ligand>
        <name>Mg(2+)</name>
        <dbReference type="ChEBI" id="CHEBI:18420"/>
        <label>2</label>
    </ligand>
</feature>
<keyword evidence="7 12" id="KW-0694">RNA-binding</keyword>
<evidence type="ECO:0000256" key="13">
    <source>
        <dbReference type="SAM" id="Coils"/>
    </source>
</evidence>
<keyword evidence="2 12" id="KW-0540">Nuclease</keyword>
<feature type="active site" description="For RuvC-like nuclease domain" evidence="12">
    <location>
        <position position="8"/>
    </location>
</feature>
<feature type="active site" description="Proton acceptor for HNH nuclease domain" evidence="12">
    <location>
        <position position="873"/>
    </location>
</feature>
<evidence type="ECO:0000313" key="16">
    <source>
        <dbReference type="Proteomes" id="UP000324575"/>
    </source>
</evidence>
<keyword evidence="4 12" id="KW-0255">Endonuclease</keyword>
<dbReference type="Pfam" id="PF13395">
    <property type="entry name" value="HNH_4"/>
    <property type="match status" value="1"/>
</dbReference>
<dbReference type="GO" id="GO:0016787">
    <property type="term" value="F:hydrolase activity"/>
    <property type="evidence" value="ECO:0007669"/>
    <property type="project" value="UniProtKB-KW"/>
</dbReference>
<comment type="cofactor">
    <cofactor evidence="1 12">
        <name>Mg(2+)</name>
        <dbReference type="ChEBI" id="CHEBI:18420"/>
    </cofactor>
</comment>
<dbReference type="EMBL" id="SNRX01000019">
    <property type="protein sequence ID" value="KAA6301407.1"/>
    <property type="molecule type" value="Genomic_DNA"/>
</dbReference>
<dbReference type="InterPro" id="IPR041383">
    <property type="entry name" value="RuvC_III"/>
</dbReference>
<evidence type="ECO:0000256" key="3">
    <source>
        <dbReference type="ARBA" id="ARBA00022723"/>
    </source>
</evidence>
<dbReference type="GO" id="GO:0043571">
    <property type="term" value="P:maintenance of CRISPR repeat elements"/>
    <property type="evidence" value="ECO:0007669"/>
    <property type="project" value="UniProtKB-UniRule"/>
</dbReference>
<dbReference type="InterPro" id="IPR036397">
    <property type="entry name" value="RNaseH_sf"/>
</dbReference>
<comment type="caution">
    <text evidence="15">The sequence shown here is derived from an EMBL/GenBank/DDBJ whole genome shotgun (WGS) entry which is preliminary data.</text>
</comment>
<evidence type="ECO:0000259" key="14">
    <source>
        <dbReference type="PROSITE" id="PS51749"/>
    </source>
</evidence>
<dbReference type="InterPro" id="IPR032239">
    <property type="entry name" value="Cas9-BH"/>
</dbReference>
<dbReference type="Pfam" id="PF18541">
    <property type="entry name" value="RuvC_III"/>
    <property type="match status" value="1"/>
</dbReference>
<comment type="domain">
    <text evidence="12">Has 2 endonuclease domains. The discontinuous RuvC-like domain cleaves the target DNA noncomplementary to crRNA while the HNH nuclease domain cleaves the target DNA complementary to crRNA.</text>
</comment>
<evidence type="ECO:0000256" key="6">
    <source>
        <dbReference type="ARBA" id="ARBA00022842"/>
    </source>
</evidence>
<keyword evidence="3 12" id="KW-0479">Metal-binding</keyword>